<dbReference type="PANTHER" id="PTHR30629">
    <property type="entry name" value="PROPHAGE INTEGRASE"/>
    <property type="match status" value="1"/>
</dbReference>
<keyword evidence="6" id="KW-1185">Reference proteome</keyword>
<keyword evidence="3" id="KW-0233">DNA recombination</keyword>
<evidence type="ECO:0000259" key="4">
    <source>
        <dbReference type="PROSITE" id="PS51898"/>
    </source>
</evidence>
<dbReference type="PANTHER" id="PTHR30629:SF2">
    <property type="entry name" value="PROPHAGE INTEGRASE INTS-RELATED"/>
    <property type="match status" value="1"/>
</dbReference>
<reference evidence="5 6" key="1">
    <citation type="journal article" date="2015" name="Genome Announc.">
        <title>Genome Assemblies of Three Soil-Associated Devosia species: D. insulae, D. limi, and D. soli.</title>
        <authorList>
            <person name="Hassan Y.I."/>
            <person name="Lepp D."/>
            <person name="Zhou T."/>
        </authorList>
    </citation>
    <scope>NUCLEOTIDE SEQUENCE [LARGE SCALE GENOMIC DNA]</scope>
    <source>
        <strain evidence="5 6">DS-56</strain>
    </source>
</reference>
<dbReference type="InterPro" id="IPR050808">
    <property type="entry name" value="Phage_Integrase"/>
</dbReference>
<dbReference type="InterPro" id="IPR011010">
    <property type="entry name" value="DNA_brk_join_enz"/>
</dbReference>
<dbReference type="GO" id="GO:0015074">
    <property type="term" value="P:DNA integration"/>
    <property type="evidence" value="ECO:0007669"/>
    <property type="project" value="UniProtKB-KW"/>
</dbReference>
<dbReference type="InterPro" id="IPR002104">
    <property type="entry name" value="Integrase_catalytic"/>
</dbReference>
<proteinExistence type="inferred from homology"/>
<dbReference type="AlphaFoldDB" id="A0A1E5XWT8"/>
<name>A0A1E5XWT8_9HYPH</name>
<dbReference type="Gene3D" id="1.10.443.10">
    <property type="entry name" value="Intergrase catalytic core"/>
    <property type="match status" value="1"/>
</dbReference>
<evidence type="ECO:0000313" key="5">
    <source>
        <dbReference type="EMBL" id="OEO33056.1"/>
    </source>
</evidence>
<dbReference type="SUPFAM" id="SSF56349">
    <property type="entry name" value="DNA breaking-rejoining enzymes"/>
    <property type="match status" value="1"/>
</dbReference>
<comment type="caution">
    <text evidence="5">The sequence shown here is derived from an EMBL/GenBank/DDBJ whole genome shotgun (WGS) entry which is preliminary data.</text>
</comment>
<evidence type="ECO:0000256" key="2">
    <source>
        <dbReference type="ARBA" id="ARBA00022908"/>
    </source>
</evidence>
<organism evidence="5 6">
    <name type="scientific">Devosia insulae DS-56</name>
    <dbReference type="NCBI Taxonomy" id="1116389"/>
    <lineage>
        <taxon>Bacteria</taxon>
        <taxon>Pseudomonadati</taxon>
        <taxon>Pseudomonadota</taxon>
        <taxon>Alphaproteobacteria</taxon>
        <taxon>Hyphomicrobiales</taxon>
        <taxon>Devosiaceae</taxon>
        <taxon>Devosia</taxon>
    </lineage>
</organism>
<comment type="similarity">
    <text evidence="1">Belongs to the 'phage' integrase family.</text>
</comment>
<dbReference type="Proteomes" id="UP000095463">
    <property type="component" value="Unassembled WGS sequence"/>
</dbReference>
<dbReference type="InterPro" id="IPR013762">
    <property type="entry name" value="Integrase-like_cat_sf"/>
</dbReference>
<protein>
    <submittedName>
        <fullName evidence="5">Integrase</fullName>
    </submittedName>
</protein>
<feature type="domain" description="Tyr recombinase" evidence="4">
    <location>
        <begin position="187"/>
        <end position="358"/>
    </location>
</feature>
<keyword evidence="2" id="KW-0229">DNA integration</keyword>
<dbReference type="GO" id="GO:0006310">
    <property type="term" value="P:DNA recombination"/>
    <property type="evidence" value="ECO:0007669"/>
    <property type="project" value="UniProtKB-KW"/>
</dbReference>
<gene>
    <name evidence="5" type="ORF">VW23_008595</name>
</gene>
<dbReference type="PROSITE" id="PS51898">
    <property type="entry name" value="TYR_RECOMBINASE"/>
    <property type="match status" value="1"/>
</dbReference>
<dbReference type="GO" id="GO:0003677">
    <property type="term" value="F:DNA binding"/>
    <property type="evidence" value="ECO:0007669"/>
    <property type="project" value="InterPro"/>
</dbReference>
<evidence type="ECO:0000313" key="6">
    <source>
        <dbReference type="Proteomes" id="UP000095463"/>
    </source>
</evidence>
<sequence length="361" mass="41323">MGRVQLKSRRPPLPKFVVEYEVPKGSGKWFVYFRQKGEKNVRMLGTPGTPEWEELYRRLLAGQRPTVDKLQQPVKDTFAWLCQQYMSSSEFLGLDERTRRVRRGILSHCMQECPEGQKLTYGDVPLLRFTAKSVANLRDAKRGLPEAGNGRVKAIRAAFNWATLPEVGLMQVNPARDVKYFKSHNPDGHHTWTLEEVEQFERRHPLGTKAHLALALLLYTGQRRSDVVLFGRQHEREGWLKFTQQKNRDTKPIHLEIPIRPELRRVLDASPTGDLVYLVTEFSKPFTDNGFGNWFRDRCIEAEVPGRAHGLRKACATRLADNGATAHEIMAITGHTTLKEVQRYTKAANQRRLAESASKLG</sequence>
<dbReference type="OrthoDB" id="7873969at2"/>
<evidence type="ECO:0000256" key="3">
    <source>
        <dbReference type="ARBA" id="ARBA00023172"/>
    </source>
</evidence>
<dbReference type="Pfam" id="PF00589">
    <property type="entry name" value="Phage_integrase"/>
    <property type="match status" value="1"/>
</dbReference>
<accession>A0A1E5XWT8</accession>
<dbReference type="EMBL" id="LAJE02000040">
    <property type="protein sequence ID" value="OEO33056.1"/>
    <property type="molecule type" value="Genomic_DNA"/>
</dbReference>
<evidence type="ECO:0000256" key="1">
    <source>
        <dbReference type="ARBA" id="ARBA00008857"/>
    </source>
</evidence>